<evidence type="ECO:0000313" key="3">
    <source>
        <dbReference type="Proteomes" id="UP000277582"/>
    </source>
</evidence>
<evidence type="ECO:0000313" key="2">
    <source>
        <dbReference type="EMBL" id="RZN61923.1"/>
    </source>
</evidence>
<dbReference type="EMBL" id="RCOS01000021">
    <property type="protein sequence ID" value="RSN78318.1"/>
    <property type="molecule type" value="Genomic_DNA"/>
</dbReference>
<reference evidence="1 3" key="1">
    <citation type="submission" date="2018-10" db="EMBL/GenBank/DDBJ databases">
        <title>Co-occurring genomic capacity for anaerobic methane metabolism and dissimilatory sulfite reduction discovered in the Korarchaeota.</title>
        <authorList>
            <person name="Mckay L.J."/>
            <person name="Dlakic M."/>
            <person name="Fields M.W."/>
            <person name="Delmont T.O."/>
            <person name="Eren A.M."/>
            <person name="Jay Z.J."/>
            <person name="Klingelsmith K.B."/>
            <person name="Rusch D.B."/>
            <person name="Inskeep W.P."/>
        </authorList>
    </citation>
    <scope>NUCLEOTIDE SEQUENCE [LARGE SCALE GENOMIC DNA]</scope>
    <source>
        <strain evidence="1 3">MDKW</strain>
    </source>
</reference>
<dbReference type="Proteomes" id="UP000277582">
    <property type="component" value="Unassembled WGS sequence"/>
</dbReference>
<keyword evidence="3" id="KW-1185">Reference proteome</keyword>
<dbReference type="RefSeq" id="WP_125670207.1">
    <property type="nucleotide sequence ID" value="NZ_RCOS01000021.1"/>
</dbReference>
<dbReference type="Proteomes" id="UP000316217">
    <property type="component" value="Unassembled WGS sequence"/>
</dbReference>
<organism evidence="1 3">
    <name type="scientific">Candidatus Methanodesulfokora washburnensis</name>
    <dbReference type="NCBI Taxonomy" id="2478471"/>
    <lineage>
        <taxon>Archaea</taxon>
        <taxon>Thermoproteota</taxon>
        <taxon>Candidatus Korarchaeia</taxon>
        <taxon>Candidatus Korarchaeia incertae sedis</taxon>
        <taxon>Candidatus Methanodesulfokora</taxon>
    </lineage>
</organism>
<sequence length="319" mass="35969">MPVREVDVVSNQAILPRPIYVYDASMNAIGALRATGIAEDGNIGLVIDAFYKKKEMVEEFKSWEERAIRVLRGATGIKEYLEFFSKEMPEIFDIKPINFSVEDPKMDMVMGIAGLQLNILWDYEGGYRMFYRLTPASMTEVNAKLGSIMATIRLLANRVKEADKLEMENRWLKSRIAELELAYTNLVGFVNARVDTMGAEITKRLTAELEKRSRLSQQDISLVIDPIKGSLQTIKQGLEDSLDTIAGTKKKMLGKEKEIAEALNEVRVEILKLHKVPLSPEQILQLLKQVIIERPDWVAEQLKKIREATAGAPVTGELG</sequence>
<dbReference type="AlphaFoldDB" id="A0A3R9PJN7"/>
<reference evidence="2 4" key="2">
    <citation type="journal article" date="2019" name="Nat. Microbiol.">
        <title>Wide diversity of methane and short-chain alkane metabolisms in uncultured archaea.</title>
        <authorList>
            <person name="Borrel G."/>
            <person name="Adam P.S."/>
            <person name="McKay L.J."/>
            <person name="Chen L.X."/>
            <person name="Sierra-Garcia I.N."/>
            <person name="Sieber C.M."/>
            <person name="Letourneur Q."/>
            <person name="Ghozlane A."/>
            <person name="Andersen G.L."/>
            <person name="Li W.J."/>
            <person name="Hallam S.J."/>
            <person name="Muyzer G."/>
            <person name="de Oliveira V.M."/>
            <person name="Inskeep W.P."/>
            <person name="Banfield J.F."/>
            <person name="Gribaldo S."/>
        </authorList>
    </citation>
    <scope>NUCLEOTIDE SEQUENCE [LARGE SCALE GENOMIC DNA]</scope>
    <source>
        <strain evidence="2">NM4</strain>
    </source>
</reference>
<accession>A0A3R9PJN7</accession>
<comment type="caution">
    <text evidence="1">The sequence shown here is derived from an EMBL/GenBank/DDBJ whole genome shotgun (WGS) entry which is preliminary data.</text>
</comment>
<protein>
    <submittedName>
        <fullName evidence="1">Uncharacterized protein</fullName>
    </submittedName>
</protein>
<evidence type="ECO:0000313" key="1">
    <source>
        <dbReference type="EMBL" id="RSN78318.1"/>
    </source>
</evidence>
<evidence type="ECO:0000313" key="4">
    <source>
        <dbReference type="Proteomes" id="UP000316217"/>
    </source>
</evidence>
<dbReference type="EMBL" id="RXII01000063">
    <property type="protein sequence ID" value="RZN61923.1"/>
    <property type="molecule type" value="Genomic_DNA"/>
</dbReference>
<gene>
    <name evidence="1" type="ORF">D6D85_01145</name>
    <name evidence="2" type="ORF">EF810_04060</name>
</gene>
<name>A0A3R9PJN7_9CREN</name>
<proteinExistence type="predicted"/>